<reference evidence="10 11" key="1">
    <citation type="submission" date="2014-04" db="EMBL/GenBank/DDBJ databases">
        <authorList>
            <consortium name="DOE Joint Genome Institute"/>
            <person name="Kuo A."/>
            <person name="Girlanda M."/>
            <person name="Perotto S."/>
            <person name="Kohler A."/>
            <person name="Nagy L.G."/>
            <person name="Floudas D."/>
            <person name="Copeland A."/>
            <person name="Barry K.W."/>
            <person name="Cichocki N."/>
            <person name="Veneault-Fourrey C."/>
            <person name="LaButti K."/>
            <person name="Lindquist E.A."/>
            <person name="Lipzen A."/>
            <person name="Lundell T."/>
            <person name="Morin E."/>
            <person name="Murat C."/>
            <person name="Sun H."/>
            <person name="Tunlid A."/>
            <person name="Henrissat B."/>
            <person name="Grigoriev I.V."/>
            <person name="Hibbett D.S."/>
            <person name="Martin F."/>
            <person name="Nordberg H.P."/>
            <person name="Cantor M.N."/>
            <person name="Hua S.X."/>
        </authorList>
    </citation>
    <scope>NUCLEOTIDE SEQUENCE [LARGE SCALE GENOMIC DNA]</scope>
    <source>
        <strain evidence="10 11">MUT 4182</strain>
    </source>
</reference>
<feature type="compositionally biased region" description="Low complexity" evidence="9">
    <location>
        <begin position="239"/>
        <end position="256"/>
    </location>
</feature>
<evidence type="ECO:0008006" key="12">
    <source>
        <dbReference type="Google" id="ProtNLM"/>
    </source>
</evidence>
<dbReference type="GO" id="GO:0015031">
    <property type="term" value="P:protein transport"/>
    <property type="evidence" value="ECO:0007669"/>
    <property type="project" value="UniProtKB-KW"/>
</dbReference>
<sequence length="490" mass="50403">MFGSFGQQQNTQQATQPTTGGLFGNPNTTQPAQPTGFGGFGQQQPQQQQQPPAQGTGLFAATNTAQPPATGGLFGGFGNQPKPAGGLFGAATTPATTNPSATGGLFGSTTTQPQQAGTTGGGLFGNTNQPAATQTVPGTTGGGLFGNNAATTTTSQPTTGGGLFGNQQASGTTTAGTGLFGSTTTTTQPGTGGLFGNTQQAQPQGATQQPTTLFGAPTTQQQQQAASTGGLGLFGQARPATTPTGLGLGTSTAPATQAGGSNTTVQASEITGSTKFNDLPEEFKRIFEAVETGIQKQTNIAQELKSKNLGAEPDKGRAQLQRVAKTAIAIDNTLSLDSGFVADLKVKGSQALDELVVATKIVDGFLHPNQYPDNLTVWAGFPFAYFSALSDQLSERLQRYKLIVEQIERKIIAASSQAQTSPQAIAQALRAQHSTFMNLTAKTAELDARLTRIKNVYRDLWRAHTGSARDPFDRKNGGLDELGVGGLSVS</sequence>
<keyword evidence="11" id="KW-1185">Reference proteome</keyword>
<dbReference type="Gene3D" id="6.10.140.1350">
    <property type="match status" value="1"/>
</dbReference>
<comment type="subcellular location">
    <subcellularLocation>
        <location evidence="1">Nucleus</location>
        <location evidence="1">Nuclear pore complex</location>
    </subcellularLocation>
</comment>
<feature type="compositionally biased region" description="Low complexity" evidence="9">
    <location>
        <begin position="1"/>
        <end position="20"/>
    </location>
</feature>
<dbReference type="AlphaFoldDB" id="A0A0C3QWV4"/>
<dbReference type="EMBL" id="KN822943">
    <property type="protein sequence ID" value="KIO34431.1"/>
    <property type="molecule type" value="Genomic_DNA"/>
</dbReference>
<evidence type="ECO:0000256" key="5">
    <source>
        <dbReference type="ARBA" id="ARBA00023010"/>
    </source>
</evidence>
<evidence type="ECO:0000256" key="1">
    <source>
        <dbReference type="ARBA" id="ARBA00004567"/>
    </source>
</evidence>
<evidence type="ECO:0000256" key="8">
    <source>
        <dbReference type="SAM" id="Coils"/>
    </source>
</evidence>
<dbReference type="GO" id="GO:0017056">
    <property type="term" value="F:structural constituent of nuclear pore"/>
    <property type="evidence" value="ECO:0007669"/>
    <property type="project" value="InterPro"/>
</dbReference>
<dbReference type="Proteomes" id="UP000054248">
    <property type="component" value="Unassembled WGS sequence"/>
</dbReference>
<name>A0A0C3QWV4_9AGAM</name>
<feature type="compositionally biased region" description="Low complexity" evidence="9">
    <location>
        <begin position="168"/>
        <end position="189"/>
    </location>
</feature>
<dbReference type="PANTHER" id="PTHR13437:SF2">
    <property type="entry name" value="NUCLEOPORIN P58_P45"/>
    <property type="match status" value="1"/>
</dbReference>
<keyword evidence="5" id="KW-0811">Translocation</keyword>
<protein>
    <recommendedName>
        <fullName evidence="12">Nucleoporin Nup54 alpha-helical domain-containing protein</fullName>
    </recommendedName>
</protein>
<keyword evidence="6" id="KW-0906">Nuclear pore complex</keyword>
<dbReference type="GO" id="GO:0005643">
    <property type="term" value="C:nuclear pore"/>
    <property type="evidence" value="ECO:0007669"/>
    <property type="project" value="UniProtKB-SubCell"/>
</dbReference>
<keyword evidence="7" id="KW-0539">Nucleus</keyword>
<dbReference type="HOGENOM" id="CLU_045719_0_0_1"/>
<gene>
    <name evidence="10" type="ORF">M407DRAFT_16948</name>
</gene>
<keyword evidence="3" id="KW-0509">mRNA transport</keyword>
<dbReference type="PANTHER" id="PTHR13437">
    <property type="entry name" value="NUCLEOPORIN P58/P45 NUCLEOPORIN-LIKE PROTEIN 1"/>
    <property type="match status" value="1"/>
</dbReference>
<feature type="compositionally biased region" description="Low complexity" evidence="9">
    <location>
        <begin position="196"/>
        <end position="228"/>
    </location>
</feature>
<keyword evidence="2" id="KW-0813">Transport</keyword>
<reference evidence="11" key="2">
    <citation type="submission" date="2015-01" db="EMBL/GenBank/DDBJ databases">
        <title>Evolutionary Origins and Diversification of the Mycorrhizal Mutualists.</title>
        <authorList>
            <consortium name="DOE Joint Genome Institute"/>
            <consortium name="Mycorrhizal Genomics Consortium"/>
            <person name="Kohler A."/>
            <person name="Kuo A."/>
            <person name="Nagy L.G."/>
            <person name="Floudas D."/>
            <person name="Copeland A."/>
            <person name="Barry K.W."/>
            <person name="Cichocki N."/>
            <person name="Veneault-Fourrey C."/>
            <person name="LaButti K."/>
            <person name="Lindquist E.A."/>
            <person name="Lipzen A."/>
            <person name="Lundell T."/>
            <person name="Morin E."/>
            <person name="Murat C."/>
            <person name="Riley R."/>
            <person name="Ohm R."/>
            <person name="Sun H."/>
            <person name="Tunlid A."/>
            <person name="Henrissat B."/>
            <person name="Grigoriev I.V."/>
            <person name="Hibbett D.S."/>
            <person name="Martin F."/>
        </authorList>
    </citation>
    <scope>NUCLEOTIDE SEQUENCE [LARGE SCALE GENOMIC DNA]</scope>
    <source>
        <strain evidence="11">MUT 4182</strain>
    </source>
</reference>
<evidence type="ECO:0000256" key="7">
    <source>
        <dbReference type="ARBA" id="ARBA00023242"/>
    </source>
</evidence>
<feature type="compositionally biased region" description="Polar residues" evidence="9">
    <location>
        <begin position="258"/>
        <end position="273"/>
    </location>
</feature>
<evidence type="ECO:0000256" key="4">
    <source>
        <dbReference type="ARBA" id="ARBA00022927"/>
    </source>
</evidence>
<feature type="compositionally biased region" description="Low complexity" evidence="9">
    <location>
        <begin position="90"/>
        <end position="117"/>
    </location>
</feature>
<feature type="compositionally biased region" description="Low complexity" evidence="9">
    <location>
        <begin position="42"/>
        <end position="57"/>
    </location>
</feature>
<dbReference type="InterPro" id="IPR024882">
    <property type="entry name" value="NUP58/p45/49"/>
</dbReference>
<dbReference type="InterPro" id="IPR025574">
    <property type="entry name" value="Nucleoporin_FG_rpt"/>
</dbReference>
<evidence type="ECO:0000313" key="11">
    <source>
        <dbReference type="Proteomes" id="UP000054248"/>
    </source>
</evidence>
<dbReference type="GO" id="GO:0008139">
    <property type="term" value="F:nuclear localization sequence binding"/>
    <property type="evidence" value="ECO:0007669"/>
    <property type="project" value="InterPro"/>
</dbReference>
<feature type="coiled-coil region" evidence="8">
    <location>
        <begin position="390"/>
        <end position="417"/>
    </location>
</feature>
<dbReference type="OrthoDB" id="2538017at2759"/>
<evidence type="ECO:0000313" key="10">
    <source>
        <dbReference type="EMBL" id="KIO34431.1"/>
    </source>
</evidence>
<feature type="compositionally biased region" description="Polar residues" evidence="9">
    <location>
        <begin position="129"/>
        <end position="138"/>
    </location>
</feature>
<proteinExistence type="predicted"/>
<accession>A0A0C3QWV4</accession>
<dbReference type="GO" id="GO:0051028">
    <property type="term" value="P:mRNA transport"/>
    <property type="evidence" value="ECO:0007669"/>
    <property type="project" value="UniProtKB-KW"/>
</dbReference>
<evidence type="ECO:0000256" key="6">
    <source>
        <dbReference type="ARBA" id="ARBA00023132"/>
    </source>
</evidence>
<organism evidence="10 11">
    <name type="scientific">Tulasnella calospora MUT 4182</name>
    <dbReference type="NCBI Taxonomy" id="1051891"/>
    <lineage>
        <taxon>Eukaryota</taxon>
        <taxon>Fungi</taxon>
        <taxon>Dikarya</taxon>
        <taxon>Basidiomycota</taxon>
        <taxon>Agaricomycotina</taxon>
        <taxon>Agaricomycetes</taxon>
        <taxon>Cantharellales</taxon>
        <taxon>Tulasnellaceae</taxon>
        <taxon>Tulasnella</taxon>
    </lineage>
</organism>
<dbReference type="STRING" id="1051891.A0A0C3QWV4"/>
<feature type="region of interest" description="Disordered" evidence="9">
    <location>
        <begin position="1"/>
        <end position="273"/>
    </location>
</feature>
<evidence type="ECO:0000256" key="3">
    <source>
        <dbReference type="ARBA" id="ARBA00022816"/>
    </source>
</evidence>
<dbReference type="Pfam" id="PF13634">
    <property type="entry name" value="Nucleoporin_FG"/>
    <property type="match status" value="2"/>
</dbReference>
<keyword evidence="8" id="KW-0175">Coiled coil</keyword>
<evidence type="ECO:0000256" key="9">
    <source>
        <dbReference type="SAM" id="MobiDB-lite"/>
    </source>
</evidence>
<keyword evidence="4" id="KW-0653">Protein transport</keyword>
<evidence type="ECO:0000256" key="2">
    <source>
        <dbReference type="ARBA" id="ARBA00022448"/>
    </source>
</evidence>